<dbReference type="InterPro" id="IPR018247">
    <property type="entry name" value="EF_Hand_1_Ca_BS"/>
</dbReference>
<organism evidence="4">
    <name type="scientific">Cyclophora tenuis</name>
    <name type="common">Marine diatom</name>
    <dbReference type="NCBI Taxonomy" id="216820"/>
    <lineage>
        <taxon>Eukaryota</taxon>
        <taxon>Sar</taxon>
        <taxon>Stramenopiles</taxon>
        <taxon>Ochrophyta</taxon>
        <taxon>Bacillariophyta</taxon>
        <taxon>Fragilariophyceae</taxon>
        <taxon>Fragilariophycidae</taxon>
        <taxon>Cyclophorales</taxon>
        <taxon>Cyclophoraceae</taxon>
        <taxon>Cyclophora</taxon>
    </lineage>
</organism>
<dbReference type="EMBL" id="HBFW01003838">
    <property type="protein sequence ID" value="CAD8931482.1"/>
    <property type="molecule type" value="Transcribed_RNA"/>
</dbReference>
<dbReference type="PROSITE" id="PS00018">
    <property type="entry name" value="EF_HAND_1"/>
    <property type="match status" value="1"/>
</dbReference>
<keyword evidence="3" id="KW-1133">Transmembrane helix</keyword>
<feature type="transmembrane region" description="Helical" evidence="3">
    <location>
        <begin position="38"/>
        <end position="56"/>
    </location>
</feature>
<feature type="transmembrane region" description="Helical" evidence="3">
    <location>
        <begin position="61"/>
        <end position="78"/>
    </location>
</feature>
<protein>
    <recommendedName>
        <fullName evidence="5">EF-hand domain-containing protein</fullName>
    </recommendedName>
</protein>
<evidence type="ECO:0000256" key="1">
    <source>
        <dbReference type="SAM" id="Coils"/>
    </source>
</evidence>
<keyword evidence="3" id="KW-0472">Membrane</keyword>
<keyword evidence="3" id="KW-0812">Transmembrane</keyword>
<proteinExistence type="predicted"/>
<evidence type="ECO:0000256" key="3">
    <source>
        <dbReference type="SAM" id="Phobius"/>
    </source>
</evidence>
<feature type="region of interest" description="Disordered" evidence="2">
    <location>
        <begin position="1"/>
        <end position="28"/>
    </location>
</feature>
<reference evidence="4" key="1">
    <citation type="submission" date="2021-01" db="EMBL/GenBank/DDBJ databases">
        <authorList>
            <person name="Corre E."/>
            <person name="Pelletier E."/>
            <person name="Niang G."/>
            <person name="Scheremetjew M."/>
            <person name="Finn R."/>
            <person name="Kale V."/>
            <person name="Holt S."/>
            <person name="Cochrane G."/>
            <person name="Meng A."/>
            <person name="Brown T."/>
            <person name="Cohen L."/>
        </authorList>
    </citation>
    <scope>NUCLEOTIDE SEQUENCE</scope>
    <source>
        <strain evidence="4">ECT3854</strain>
    </source>
</reference>
<keyword evidence="1" id="KW-0175">Coiled coil</keyword>
<feature type="coiled-coil region" evidence="1">
    <location>
        <begin position="86"/>
        <end position="166"/>
    </location>
</feature>
<evidence type="ECO:0008006" key="5">
    <source>
        <dbReference type="Google" id="ProtNLM"/>
    </source>
</evidence>
<accession>A0A7S1CXE3</accession>
<evidence type="ECO:0000256" key="2">
    <source>
        <dbReference type="SAM" id="MobiDB-lite"/>
    </source>
</evidence>
<sequence>MAAEGQDVEVGGDPGGPDAPGSKPPLRPVAETTFMERIAGFIAGAAVATALAAIVIERSAIVSIAGVLSMILGPYLYYQQTRLTDIAALKETHAAVEAEVNRLHQENERLGTSIDNLTNTVDKLEDVENALDTITQTQGKNVATFADQVEQNKKILAQMKQNLKGTVMQNLLSVIMASDADQDNIVDPEEIDTLLRRIKGIGGIEVHEDRFRQTFSGGNVSSLMSVVSNLLRTDVPEEEQIFVLVD</sequence>
<gene>
    <name evidence="4" type="ORF">CTEN0397_LOCUS2504</name>
</gene>
<dbReference type="AlphaFoldDB" id="A0A7S1CXE3"/>
<evidence type="ECO:0000313" key="4">
    <source>
        <dbReference type="EMBL" id="CAD8931482.1"/>
    </source>
</evidence>
<name>A0A7S1CXE3_CYCTE</name>